<feature type="compositionally biased region" description="Low complexity" evidence="10">
    <location>
        <begin position="1034"/>
        <end position="1047"/>
    </location>
</feature>
<dbReference type="SUPFAM" id="SSF52540">
    <property type="entry name" value="P-loop containing nucleoside triphosphate hydrolases"/>
    <property type="match status" value="1"/>
</dbReference>
<dbReference type="InterPro" id="IPR043502">
    <property type="entry name" value="DNA/RNA_pol_sf"/>
</dbReference>
<evidence type="ECO:0000259" key="13">
    <source>
        <dbReference type="PROSITE" id="PS51657"/>
    </source>
</evidence>
<dbReference type="GO" id="GO:0006396">
    <property type="term" value="P:RNA processing"/>
    <property type="evidence" value="ECO:0007669"/>
    <property type="project" value="InterPro"/>
</dbReference>
<evidence type="ECO:0000259" key="14">
    <source>
        <dbReference type="PROSITE" id="PS51743"/>
    </source>
</evidence>
<dbReference type="Gene3D" id="3.40.50.300">
    <property type="entry name" value="P-loop containing nucleotide triphosphate hydrolases"/>
    <property type="match status" value="2"/>
</dbReference>
<dbReference type="GO" id="GO:0003724">
    <property type="term" value="F:RNA helicase activity"/>
    <property type="evidence" value="ECO:0007669"/>
    <property type="project" value="UniProtKB-EC"/>
</dbReference>
<evidence type="ECO:0000256" key="5">
    <source>
        <dbReference type="ARBA" id="ARBA00022741"/>
    </source>
</evidence>
<keyword evidence="11" id="KW-0472">Membrane</keyword>
<keyword evidence="4" id="KW-0548">Nucleotidyltransferase</keyword>
<keyword evidence="2" id="KW-0696">RNA-directed RNA polymerase</keyword>
<feature type="transmembrane region" description="Helical" evidence="11">
    <location>
        <begin position="1306"/>
        <end position="1330"/>
    </location>
</feature>
<accession>A0AA96H9W7</accession>
<dbReference type="InterPro" id="IPR007094">
    <property type="entry name" value="RNA-dir_pol_PSvirus"/>
</dbReference>
<dbReference type="SUPFAM" id="SSF56672">
    <property type="entry name" value="DNA/RNA polymerases"/>
    <property type="match status" value="1"/>
</dbReference>
<dbReference type="InterPro" id="IPR002588">
    <property type="entry name" value="Alphavirus-like_MT_dom"/>
</dbReference>
<keyword evidence="7" id="KW-0067">ATP-binding</keyword>
<evidence type="ECO:0000256" key="3">
    <source>
        <dbReference type="ARBA" id="ARBA00022679"/>
    </source>
</evidence>
<feature type="domain" description="RdRp catalytic" evidence="12">
    <location>
        <begin position="2966"/>
        <end position="3079"/>
    </location>
</feature>
<name>A0AA96H9W7_9VIRU</name>
<evidence type="ECO:0000256" key="7">
    <source>
        <dbReference type="ARBA" id="ARBA00022840"/>
    </source>
</evidence>
<evidence type="ECO:0000256" key="4">
    <source>
        <dbReference type="ARBA" id="ARBA00022695"/>
    </source>
</evidence>
<keyword evidence="11" id="KW-1133">Transmembrane helix</keyword>
<keyword evidence="6" id="KW-0378">Hydrolase</keyword>
<feature type="transmembrane region" description="Helical" evidence="11">
    <location>
        <begin position="1238"/>
        <end position="1260"/>
    </location>
</feature>
<dbReference type="PROSITE" id="PS50507">
    <property type="entry name" value="RDRP_SSRNA_POS"/>
    <property type="match status" value="1"/>
</dbReference>
<evidence type="ECO:0000313" key="15">
    <source>
        <dbReference type="EMBL" id="WNM95048.1"/>
    </source>
</evidence>
<dbReference type="EMBL" id="OR224982">
    <property type="protein sequence ID" value="WNM95048.1"/>
    <property type="molecule type" value="Genomic_RNA"/>
</dbReference>
<keyword evidence="5" id="KW-0547">Nucleotide-binding</keyword>
<evidence type="ECO:0000259" key="12">
    <source>
        <dbReference type="PROSITE" id="PS50507"/>
    </source>
</evidence>
<dbReference type="Pfam" id="PF00978">
    <property type="entry name" value="RdRP_2"/>
    <property type="match status" value="1"/>
</dbReference>
<evidence type="ECO:0000256" key="2">
    <source>
        <dbReference type="ARBA" id="ARBA00022484"/>
    </source>
</evidence>
<reference evidence="15" key="1">
    <citation type="submission" date="2023-06" db="EMBL/GenBank/DDBJ databases">
        <title>Mycovirome of Diapothe helianthi and D. gulyae, causal agents of Phomopsis stem canker of sunflower, sheds light on interspecieces transmission.</title>
        <authorList>
            <person name="Wu C.-F."/>
            <person name="Zellner W."/>
            <person name="Kontz B."/>
            <person name="Kashyap R."/>
            <person name="Mathew F."/>
            <person name="Marzano S.-Y.L."/>
        </authorList>
    </citation>
    <scope>NUCLEOTIDE SEQUENCE</scope>
    <source>
        <strain evidence="15">DhE1</strain>
    </source>
</reference>
<feature type="region of interest" description="Disordered" evidence="10">
    <location>
        <begin position="997"/>
        <end position="1069"/>
    </location>
</feature>
<dbReference type="GO" id="GO:0003968">
    <property type="term" value="F:RNA-directed RNA polymerase activity"/>
    <property type="evidence" value="ECO:0007669"/>
    <property type="project" value="UniProtKB-KW"/>
</dbReference>
<evidence type="ECO:0000256" key="11">
    <source>
        <dbReference type="SAM" id="Phobius"/>
    </source>
</evidence>
<evidence type="ECO:0000256" key="9">
    <source>
        <dbReference type="ARBA" id="ARBA00047984"/>
    </source>
</evidence>
<dbReference type="GO" id="GO:0039694">
    <property type="term" value="P:viral RNA genome replication"/>
    <property type="evidence" value="ECO:0007669"/>
    <property type="project" value="InterPro"/>
</dbReference>
<dbReference type="Pfam" id="PF01443">
    <property type="entry name" value="Viral_helicase1"/>
    <property type="match status" value="1"/>
</dbReference>
<feature type="transmembrane region" description="Helical" evidence="11">
    <location>
        <begin position="530"/>
        <end position="549"/>
    </location>
</feature>
<dbReference type="InterPro" id="IPR001788">
    <property type="entry name" value="RNA-dep_RNA_pol_alsuvir"/>
</dbReference>
<dbReference type="GO" id="GO:0008174">
    <property type="term" value="F:mRNA methyltransferase activity"/>
    <property type="evidence" value="ECO:0007669"/>
    <property type="project" value="UniProtKB-UniRule"/>
</dbReference>
<evidence type="ECO:0000256" key="6">
    <source>
        <dbReference type="ARBA" id="ARBA00022801"/>
    </source>
</evidence>
<proteinExistence type="predicted"/>
<feature type="domain" description="(+)RNA virus helicase C-terminal" evidence="13">
    <location>
        <begin position="2369"/>
        <end position="2672"/>
    </location>
</feature>
<keyword evidence="8" id="KW-0693">Viral RNA replication</keyword>
<dbReference type="GO" id="GO:0006351">
    <property type="term" value="P:DNA-templated transcription"/>
    <property type="evidence" value="ECO:0007669"/>
    <property type="project" value="InterPro"/>
</dbReference>
<keyword evidence="11" id="KW-0812">Transmembrane</keyword>
<feature type="region of interest" description="Disordered" evidence="10">
    <location>
        <begin position="45"/>
        <end position="129"/>
    </location>
</feature>
<dbReference type="GO" id="GO:0016787">
    <property type="term" value="F:hydrolase activity"/>
    <property type="evidence" value="ECO:0007669"/>
    <property type="project" value="UniProtKB-KW"/>
</dbReference>
<dbReference type="PROSITE" id="PS51743">
    <property type="entry name" value="ALPHAVIRUS_MT"/>
    <property type="match status" value="1"/>
</dbReference>
<feature type="domain" description="Alphavirus-like MT" evidence="14">
    <location>
        <begin position="1461"/>
        <end position="1646"/>
    </location>
</feature>
<protein>
    <recommendedName>
        <fullName evidence="1">Replicase large subunit</fullName>
    </recommendedName>
</protein>
<evidence type="ECO:0000256" key="8">
    <source>
        <dbReference type="ARBA" id="ARBA00022953"/>
    </source>
</evidence>
<organism evidence="15">
    <name type="scientific">Diaporthe helianthi virga-like virus 1</name>
    <dbReference type="NCBI Taxonomy" id="3077440"/>
    <lineage>
        <taxon>Viruses</taxon>
        <taxon>Riboviria</taxon>
        <taxon>Orthornavirae</taxon>
        <taxon>Kitrinoviricota</taxon>
        <taxon>Alsuviricetes</taxon>
        <taxon>Martellivirales</taxon>
        <taxon>Virgaviridae</taxon>
    </lineage>
</organism>
<feature type="transmembrane region" description="Helical" evidence="11">
    <location>
        <begin position="598"/>
        <end position="618"/>
    </location>
</feature>
<dbReference type="PROSITE" id="PS51657">
    <property type="entry name" value="PSRV_HELICASE"/>
    <property type="match status" value="1"/>
</dbReference>
<sequence>MSSFDSRVYSPLLGSAATRVKLLLAATLFLCAFVSVLALEPPPSPLSSSILSGSQAPTEPPGSDTAGPSNLYTPPTPFSSDAPLPSDSSTRAADPKRLWHGVGDLASPVPPSGSPSGSSGSAPPLPQSSRWSPGALFDLSSWHFGGRASGIGAFVLSDSGGARFLEVDPVLPTRFVGPPSSGYWLDTFGPVNFANLMDAGLLVLNTERSSLGGSKLTGDYYRRLPYGEYNDTRILKSPFEHCAEIVGLESNHHCRDLLRARWLNFTVAIDASRTLSPQVNVSCEFSKRPAVKYLTFLDGLQHAATMFLSRVHDAEKFSFTFKDNYAECSCVPHVDGETSLYVRIYGPLAYKRVVTSLGMRASAAVAHDLAISWIRTALREAPSAIAARAWRHAALLRTVPSAAGRDILESFEAFGNYVSYAWSQLLQRSWLETAAEVVYWVSSGRWCTGYRAYLGTKALYTGPSSVAIRRASYKPGPVSTAVIDAARKAATLFYAKVSAGNAADSECPPYDDGTSSYCSRERSLYENDLVRIYVSALFVLSAAACVSLIRFGWGGIPTNSYARLAAPTALALSLSLAVRQLPYLGTTLVATLPNIMRSMIHALLHLALSTAHLFAVSIALRTARALSAVGHWLVIFCGYLSHTNQHLRTSTPKTWQYPARTAVGLASLLVDPLRLALSPGLPYFQCASVLLTGIACGCRFAVGAILRLLDSPGLHIDWSGLAGAAVRVFFQPKVSGPEVRLIEPTPVLRSSSFPSLAPNRGRTLHRRSATPDYPSFVPVELRSLSNPPGSPLVTAVTEAYLKMLPALRVEPLRDIESILVSTSCVEVLSCSDEALRRRLITSLYQYLDPACSHYVPCYERMFAEVDSSASFALTLSDLSTHLDTRELDIEFAGTAELSLYVTNGSFLAHISSTGPSGLSTGLLTARASLFASQLRSLALDFPHLLVGVEPSSLERSVQDWAEAVDEAASSADLTDFSSQRGVDLPYELRKSLNMGERTPALSVDAPEDTVRGGSSLPPLASHTSGKKKRRENSSRSSIPVESSASSDVESDVEPARETSGRKSKPKAVDHLTVTMPKRLTLKKSKADAYYASGEGRTYDVPLALDTDVLAVRRALLSRQVDNLKFGDATSSGHCYSRLLPEDIRSKAVSELGFAPFLHDVLSWASRNDAKVTGRRFSVRGNFIHINAKAVASESALEDLRVLADANVYLIGLRIDGDSELVLLDPSRRLPLIWSRFELVLRVAVAGFFLTVWLLDAWFIFAPLRLLWMYACYCWRVTSLAAKSSEFNWRYTLIGLQQVKAPSGWDIVASLSMLVIWYLCFSLAGAIMPLLEWLHQLVFSLLETEPTRNIDVITPPTWRKRKTTPLRPRSVGEMFSAIHQQGAPPDSLRLAYARSRGVGAGLGVPLNTYTAPDMTTRLEHTCRLLGVRLVEEFLPPLTLPYKPMELRLPDIMTNAEIATVEKAIGRQLSGSKAAVETEHKKNFLLYVTATNFMYEKVPMGSVALDVGSNVAYSPMQGYVVNAPVINSKDGHRAAQGLKAMRHKRLYGKFPRLNSQNFLQINTKCTHVLLNFVHDIPYATLFMKCRELGAREVIISTTISSEMLLDRSVVNDVSQQHYNVEESKLAVYFSHSNEAYLHDKLNYYAPIFFDRINLPTGERYQRTIARQFENILILQYSLVGLTDALPVPTRIADGNNGEHKYVAVDVLIDRNLRIRGRLIKVSQDFYSRVIAASNGLHRSKSFLDRVEDVTKSVKLYSSATRSKDKDEIQISTEDYDTTRKVVHNILAHHHNLYEKCVGLAISPIFRWIYRYGLRAMRVYSPRYHELQGFMESVIVFQPSSVNVWSEVLDLSDVKVVSSGDLVKHMRDWMCVSTTRATYVSRRAAALRNVLFWAAIGSLALAYDEVVCALVIISGVIYTHTSSRYQPGAVTLGHRPQPVIDEQAEAIADTTGLTTALRGNLPGLRNDTRRGSAAEFDGASKFRIRSYPHLARSEFSLVSSNVYGNDLVLSEQMMTTKIVPVQGLNYLGMVTTSVIDACFMNSDSLNILVQRCPWYLKSVFDKLELSVSVFVCVDGLLYTNSDVRHLKPGDVVLVGRDVKSLRRVSIQAKHDSVTSYLRSLRRVHCQNLYYFLIYVASGLKDFGDGQCWRRCLGLLPYNVQGLPRNQDRRTLYAQLFRFDVNAQAVCVVTDTTAYNLQVNMGNRHYLYVDDNNHCFSLNAAFLANCTWSLNLRGAADLNIAVDGPLFAKFDETFVTERSSRYDSLISRLRTDNIFLRTIREYVEYLREMELQTLSSFSLYSLTYGLEEAEADRKISVFNNVTRRTQGRGPGFAPHVGWDGVGYVDYDTTAGRFNTSAQYVLMHENISYLRERKLCELLERNVSRLNRHGWTGLRFHTISGVPGCGKTTSVKNLVAEMSSVGTTHLVLTATRANALEYNPQQLLPKRRERTYDSYFMSSETIVAKALLCDECYMVHAAEIFISAFLSKATAVIMVGDASQIPFLSRVINFELKLQRYVSSSVQTLSETHRIPRSHLFLLRHFYPDISSTNATEVSAPRAELLLESYPRILDADMILTFTQYEKAVLLECNDKSKVRTVHEVQGNTYDSVVLVRLVKHENTIYDSTPHIIVALSRHRRSLRYLTVTDKDTVSKILNGGSVTKSAVEFIDSTPIPTALRWPIEVAQSELPARAQRTRKLADYVVRALDDARSYTVPVESIAASPARIDETLPRWTTTDEVQLCLDASYERWDLTKRALFLEEVLLDIPRSIKLDLKTFDKLLLEKRGPLMLPTLSTPQPPKFAGELGLVLEGLKTRNLNPPVLYLARARTLLTSVVDKFFSTYVSDSKFKNELMNSDYENAAWQEQWVHSRTQSQLNNLNNAEDVFVKGSVYSASLKTTSKAKSDGSHNVSLGGSQVLAVQNPSLTFKYGGVAKQFMYRLKRSLHDKWIINDALTPDTLSALFNNLLVGHLEVRFLEIDFSKYDKSQEMFSLLLFIEVLRRFGVPDWMLDEWERYHIANVLAFKSEGLSTRVEYQRRSGDIFTFCGNTVVAMLCVAWAYDLKEAIGGAFGGDDSLVVFRVTTLLGDSTGKISDVFNLVAKIEHFPKCAYFSSRLLVFSYDKWVFLPDPVKNVIKLGRDDIYNYEHVESYYVSFADNNKYLKDSTYRDALIAATAMRYADILSHDQCTTIVSFLACLVYSQDLFTSLYKDAFPLDVRRMQPNKLESILRSVGHYVSHIL</sequence>
<dbReference type="GO" id="GO:0003723">
    <property type="term" value="F:RNA binding"/>
    <property type="evidence" value="ECO:0007669"/>
    <property type="project" value="InterPro"/>
</dbReference>
<feature type="transmembrane region" description="Helical" evidence="11">
    <location>
        <begin position="561"/>
        <end position="578"/>
    </location>
</feature>
<feature type="transmembrane region" description="Helical" evidence="11">
    <location>
        <begin position="625"/>
        <end position="642"/>
    </location>
</feature>
<dbReference type="InterPro" id="IPR027417">
    <property type="entry name" value="P-loop_NTPase"/>
</dbReference>
<dbReference type="GO" id="GO:0016556">
    <property type="term" value="P:mRNA modification"/>
    <property type="evidence" value="ECO:0007669"/>
    <property type="project" value="InterPro"/>
</dbReference>
<dbReference type="InterPro" id="IPR027351">
    <property type="entry name" value="(+)RNA_virus_helicase_core_dom"/>
</dbReference>
<keyword evidence="3" id="KW-0808">Transferase</keyword>
<dbReference type="GO" id="GO:0005524">
    <property type="term" value="F:ATP binding"/>
    <property type="evidence" value="ECO:0007669"/>
    <property type="project" value="UniProtKB-KW"/>
</dbReference>
<comment type="catalytic activity">
    <reaction evidence="9">
        <text>ATP + H2O = ADP + phosphate + H(+)</text>
        <dbReference type="Rhea" id="RHEA:13065"/>
        <dbReference type="ChEBI" id="CHEBI:15377"/>
        <dbReference type="ChEBI" id="CHEBI:15378"/>
        <dbReference type="ChEBI" id="CHEBI:30616"/>
        <dbReference type="ChEBI" id="CHEBI:43474"/>
        <dbReference type="ChEBI" id="CHEBI:456216"/>
        <dbReference type="EC" id="3.6.4.13"/>
    </reaction>
</comment>
<evidence type="ECO:0000256" key="10">
    <source>
        <dbReference type="SAM" id="MobiDB-lite"/>
    </source>
</evidence>
<evidence type="ECO:0000256" key="1">
    <source>
        <dbReference type="ARBA" id="ARBA00013540"/>
    </source>
</evidence>